<evidence type="ECO:0000256" key="3">
    <source>
        <dbReference type="ARBA" id="ARBA00023015"/>
    </source>
</evidence>
<keyword evidence="5" id="KW-0804">Transcription</keyword>
<dbReference type="InterPro" id="IPR036864">
    <property type="entry name" value="Zn2-C6_fun-type_DNA-bd_sf"/>
</dbReference>
<proteinExistence type="predicted"/>
<dbReference type="InterPro" id="IPR050987">
    <property type="entry name" value="AtrR-like"/>
</dbReference>
<evidence type="ECO:0000256" key="7">
    <source>
        <dbReference type="SAM" id="MobiDB-lite"/>
    </source>
</evidence>
<feature type="compositionally biased region" description="Low complexity" evidence="7">
    <location>
        <begin position="142"/>
        <end position="154"/>
    </location>
</feature>
<evidence type="ECO:0000256" key="4">
    <source>
        <dbReference type="ARBA" id="ARBA00023125"/>
    </source>
</evidence>
<comment type="subcellular location">
    <subcellularLocation>
        <location evidence="1">Nucleus</location>
    </subcellularLocation>
</comment>
<feature type="domain" description="Xylanolytic transcriptional activator regulatory" evidence="8">
    <location>
        <begin position="362"/>
        <end position="439"/>
    </location>
</feature>
<protein>
    <recommendedName>
        <fullName evidence="8">Xylanolytic transcriptional activator regulatory domain-containing protein</fullName>
    </recommendedName>
</protein>
<reference evidence="9" key="2">
    <citation type="journal article" date="2023" name="IMA Fungus">
        <title>Comparative genomic study of the Penicillium genus elucidates a diverse pangenome and 15 lateral gene transfer events.</title>
        <authorList>
            <person name="Petersen C."/>
            <person name="Sorensen T."/>
            <person name="Nielsen M.R."/>
            <person name="Sondergaard T.E."/>
            <person name="Sorensen J.L."/>
            <person name="Fitzpatrick D.A."/>
            <person name="Frisvad J.C."/>
            <person name="Nielsen K.L."/>
        </authorList>
    </citation>
    <scope>NUCLEOTIDE SEQUENCE</scope>
    <source>
        <strain evidence="9">IBT 35673</strain>
    </source>
</reference>
<dbReference type="Gene3D" id="4.10.240.10">
    <property type="entry name" value="Zn(2)-C6 fungal-type DNA-binding domain"/>
    <property type="match status" value="1"/>
</dbReference>
<dbReference type="GO" id="GO:0008270">
    <property type="term" value="F:zinc ion binding"/>
    <property type="evidence" value="ECO:0007669"/>
    <property type="project" value="InterPro"/>
</dbReference>
<dbReference type="SMART" id="SM00906">
    <property type="entry name" value="Fungal_trans"/>
    <property type="match status" value="1"/>
</dbReference>
<evidence type="ECO:0000313" key="10">
    <source>
        <dbReference type="Proteomes" id="UP001147695"/>
    </source>
</evidence>
<feature type="region of interest" description="Disordered" evidence="7">
    <location>
        <begin position="1"/>
        <end position="23"/>
    </location>
</feature>
<keyword evidence="2" id="KW-0479">Metal-binding</keyword>
<dbReference type="GO" id="GO:0006351">
    <property type="term" value="P:DNA-templated transcription"/>
    <property type="evidence" value="ECO:0007669"/>
    <property type="project" value="InterPro"/>
</dbReference>
<dbReference type="GO" id="GO:0003677">
    <property type="term" value="F:DNA binding"/>
    <property type="evidence" value="ECO:0007669"/>
    <property type="project" value="UniProtKB-KW"/>
</dbReference>
<dbReference type="InterPro" id="IPR007219">
    <property type="entry name" value="XnlR_reg_dom"/>
</dbReference>
<dbReference type="PANTHER" id="PTHR46910">
    <property type="entry name" value="TRANSCRIPTION FACTOR PDR1"/>
    <property type="match status" value="1"/>
</dbReference>
<dbReference type="Pfam" id="PF04082">
    <property type="entry name" value="Fungal_trans"/>
    <property type="match status" value="1"/>
</dbReference>
<evidence type="ECO:0000256" key="5">
    <source>
        <dbReference type="ARBA" id="ARBA00023163"/>
    </source>
</evidence>
<dbReference type="Proteomes" id="UP001147695">
    <property type="component" value="Unassembled WGS sequence"/>
</dbReference>
<evidence type="ECO:0000256" key="2">
    <source>
        <dbReference type="ARBA" id="ARBA00022723"/>
    </source>
</evidence>
<dbReference type="GO" id="GO:0005634">
    <property type="term" value="C:nucleus"/>
    <property type="evidence" value="ECO:0007669"/>
    <property type="project" value="UniProtKB-SubCell"/>
</dbReference>
<dbReference type="EMBL" id="JAPZBQ010000003">
    <property type="protein sequence ID" value="KAJ5339749.1"/>
    <property type="molecule type" value="Genomic_DNA"/>
</dbReference>
<dbReference type="CDD" id="cd00067">
    <property type="entry name" value="GAL4"/>
    <property type="match status" value="1"/>
</dbReference>
<dbReference type="GO" id="GO:0000981">
    <property type="term" value="F:DNA-binding transcription factor activity, RNA polymerase II-specific"/>
    <property type="evidence" value="ECO:0007669"/>
    <property type="project" value="InterPro"/>
</dbReference>
<comment type="caution">
    <text evidence="9">The sequence shown here is derived from an EMBL/GenBank/DDBJ whole genome shotgun (WGS) entry which is preliminary data.</text>
</comment>
<dbReference type="InterPro" id="IPR001138">
    <property type="entry name" value="Zn2Cys6_DnaBD"/>
</dbReference>
<reference evidence="9" key="1">
    <citation type="submission" date="2022-12" db="EMBL/GenBank/DDBJ databases">
        <authorList>
            <person name="Petersen C."/>
        </authorList>
    </citation>
    <scope>NUCLEOTIDE SEQUENCE</scope>
    <source>
        <strain evidence="9">IBT 35673</strain>
    </source>
</reference>
<dbReference type="PANTHER" id="PTHR46910:SF37">
    <property type="entry name" value="ZN(II)2CYS6 TRANSCRIPTION FACTOR (EUROFUNG)"/>
    <property type="match status" value="1"/>
</dbReference>
<feature type="region of interest" description="Disordered" evidence="7">
    <location>
        <begin position="140"/>
        <end position="162"/>
    </location>
</feature>
<organism evidence="9 10">
    <name type="scientific">Penicillium brevicompactum</name>
    <dbReference type="NCBI Taxonomy" id="5074"/>
    <lineage>
        <taxon>Eukaryota</taxon>
        <taxon>Fungi</taxon>
        <taxon>Dikarya</taxon>
        <taxon>Ascomycota</taxon>
        <taxon>Pezizomycotina</taxon>
        <taxon>Eurotiomycetes</taxon>
        <taxon>Eurotiomycetidae</taxon>
        <taxon>Eurotiales</taxon>
        <taxon>Aspergillaceae</taxon>
        <taxon>Penicillium</taxon>
    </lineage>
</organism>
<evidence type="ECO:0000256" key="6">
    <source>
        <dbReference type="ARBA" id="ARBA00023242"/>
    </source>
</evidence>
<keyword evidence="3" id="KW-0805">Transcription regulation</keyword>
<accession>A0A9W9QNM2</accession>
<sequence length="678" mass="75508">MAVTSTSAPVDCTLPSSSSSSITKPIKPVTKPCFGCDCGDEECDCCICTVIRKIKCDAAVPQCNWCSHHNMPCTFDRAVQRKRKGPEDQPRPKVSRLSERISRIEQLLAENLRGEQLCESCSLGLRISLIVPVPESPRSIEASTASTTSTSPSANQPPDSSSVRVHFAGKELGVISLLTGTPFLFPEGQEWITARTGQSVSLDKLSPARAPWEKERGQSFNTLLMNMNALNPFELPDLGILRVYVEAFKRSKVMRRIFPVVDTELFEETISTAYKQSISSFTYGQASARVCVIAFLTFVSRLPPVNEIVGALHIPPIDHDLLATRAQFLMPQVLQESASLDSAQALTMLTLFELSSGNMRATNYYAAISARLIFMLGGNLNGDQTFIHDPRSQQKQQQLRNLFWIGYTIDKDLALRTGQPPTITDENCDLTLPPGYLDRAFMDVEDDDAPFLGPVFPFDLRLSIIKARAHRELYSVSSLQKTDAELLKSIRELDDGLEEWRLSVPPKWRPTMSFSSETSDSNMSMHSVMLRLNYHLCMTIIHQASGRCKAWVQGQSGMMDGVSSSMALSVEASRSSLCYLEAAEHVVVDGVFWTLIFYPMSALLTIFCSILQNPLDPHSRGDLDRLNVATVMIERIFSRKLPDTELEHFKLVADFILELKRLAECAIDKAWAEQRAGQ</sequence>
<gene>
    <name evidence="9" type="ORF">N7452_006477</name>
</gene>
<keyword evidence="6" id="KW-0539">Nucleus</keyword>
<dbReference type="AlphaFoldDB" id="A0A9W9QNM2"/>
<dbReference type="CDD" id="cd12148">
    <property type="entry name" value="fungal_TF_MHR"/>
    <property type="match status" value="1"/>
</dbReference>
<evidence type="ECO:0000259" key="8">
    <source>
        <dbReference type="SMART" id="SM00906"/>
    </source>
</evidence>
<name>A0A9W9QNM2_PENBR</name>
<evidence type="ECO:0000256" key="1">
    <source>
        <dbReference type="ARBA" id="ARBA00004123"/>
    </source>
</evidence>
<keyword evidence="4" id="KW-0238">DNA-binding</keyword>
<evidence type="ECO:0000313" key="9">
    <source>
        <dbReference type="EMBL" id="KAJ5339749.1"/>
    </source>
</evidence>